<dbReference type="Pfam" id="PF00583">
    <property type="entry name" value="Acetyltransf_1"/>
    <property type="match status" value="2"/>
</dbReference>
<comment type="caution">
    <text evidence="4">The sequence shown here is derived from an EMBL/GenBank/DDBJ whole genome shotgun (WGS) entry which is preliminary data.</text>
</comment>
<reference evidence="5" key="1">
    <citation type="journal article" date="2019" name="Int. J. Syst. Evol. Microbiol.">
        <title>The Global Catalogue of Microorganisms (GCM) 10K type strain sequencing project: providing services to taxonomists for standard genome sequencing and annotation.</title>
        <authorList>
            <consortium name="The Broad Institute Genomics Platform"/>
            <consortium name="The Broad Institute Genome Sequencing Center for Infectious Disease"/>
            <person name="Wu L."/>
            <person name="Ma J."/>
        </authorList>
    </citation>
    <scope>NUCLEOTIDE SEQUENCE [LARGE SCALE GENOMIC DNA]</scope>
    <source>
        <strain evidence="5">JCM 10977</strain>
    </source>
</reference>
<dbReference type="RefSeq" id="WP_343971256.1">
    <property type="nucleotide sequence ID" value="NZ_BAAAHK010000008.1"/>
</dbReference>
<keyword evidence="2" id="KW-0012">Acyltransferase</keyword>
<evidence type="ECO:0000313" key="4">
    <source>
        <dbReference type="EMBL" id="GAA0943849.1"/>
    </source>
</evidence>
<dbReference type="PANTHER" id="PTHR43877">
    <property type="entry name" value="AMINOALKYLPHOSPHONATE N-ACETYLTRANSFERASE-RELATED-RELATED"/>
    <property type="match status" value="1"/>
</dbReference>
<name>A0ABP4B014_9ACTN</name>
<evidence type="ECO:0000256" key="2">
    <source>
        <dbReference type="ARBA" id="ARBA00023315"/>
    </source>
</evidence>
<dbReference type="PROSITE" id="PS51186">
    <property type="entry name" value="GNAT"/>
    <property type="match status" value="2"/>
</dbReference>
<evidence type="ECO:0000259" key="3">
    <source>
        <dbReference type="PROSITE" id="PS51186"/>
    </source>
</evidence>
<proteinExistence type="predicted"/>
<dbReference type="InterPro" id="IPR050832">
    <property type="entry name" value="Bact_Acetyltransf"/>
</dbReference>
<keyword evidence="5" id="KW-1185">Reference proteome</keyword>
<keyword evidence="1" id="KW-0808">Transferase</keyword>
<feature type="domain" description="N-acetyltransferase" evidence="3">
    <location>
        <begin position="1"/>
        <end position="158"/>
    </location>
</feature>
<dbReference type="PANTHER" id="PTHR43877:SF1">
    <property type="entry name" value="ACETYLTRANSFERASE"/>
    <property type="match status" value="1"/>
</dbReference>
<organism evidence="4 5">
    <name type="scientific">Kribbella koreensis</name>
    <dbReference type="NCBI Taxonomy" id="57909"/>
    <lineage>
        <taxon>Bacteria</taxon>
        <taxon>Bacillati</taxon>
        <taxon>Actinomycetota</taxon>
        <taxon>Actinomycetes</taxon>
        <taxon>Propionibacteriales</taxon>
        <taxon>Kribbellaceae</taxon>
        <taxon>Kribbella</taxon>
    </lineage>
</organism>
<evidence type="ECO:0000256" key="1">
    <source>
        <dbReference type="ARBA" id="ARBA00022679"/>
    </source>
</evidence>
<dbReference type="EMBL" id="BAAAHK010000008">
    <property type="protein sequence ID" value="GAA0943849.1"/>
    <property type="molecule type" value="Genomic_DNA"/>
</dbReference>
<dbReference type="SUPFAM" id="SSF55729">
    <property type="entry name" value="Acyl-CoA N-acyltransferases (Nat)"/>
    <property type="match status" value="2"/>
</dbReference>
<dbReference type="InterPro" id="IPR000182">
    <property type="entry name" value="GNAT_dom"/>
</dbReference>
<sequence>MDIRPAVPDDAAGAAALYEIVEPWSVTTAESMRAGLEEGSGSRARAAFAAFEGDQLIGWGSCAVIPGSNPLSSQLRVLVHPEYRSRGAGTGLVEWTHAHLKAAGAVNVRVFADPASREWASQWGYQQTRQVHYAGIDPREAPALPVVPAGVRLARLAEVDPRLVYAADEVAQRIKPGDAKIESRPYEDWLADVWQSRGMMLDLSVAALQDDEVIGFTLGTGSYHKIWSQMTATMPGHQGRGLAKLVKCAALHRAADAGVVGAYTANYDGNEPMLAVNNWLGYRRAATHSVLVCPL</sequence>
<evidence type="ECO:0000313" key="5">
    <source>
        <dbReference type="Proteomes" id="UP001500542"/>
    </source>
</evidence>
<accession>A0ABP4B014</accession>
<dbReference type="CDD" id="cd04301">
    <property type="entry name" value="NAT_SF"/>
    <property type="match status" value="1"/>
</dbReference>
<gene>
    <name evidence="4" type="ORF">GCM10009554_37500</name>
</gene>
<feature type="domain" description="N-acetyltransferase" evidence="3">
    <location>
        <begin position="154"/>
        <end position="295"/>
    </location>
</feature>
<protein>
    <submittedName>
        <fullName evidence="4">GNAT family N-acetyltransferase</fullName>
    </submittedName>
</protein>
<dbReference type="Proteomes" id="UP001500542">
    <property type="component" value="Unassembled WGS sequence"/>
</dbReference>
<dbReference type="InterPro" id="IPR016181">
    <property type="entry name" value="Acyl_CoA_acyltransferase"/>
</dbReference>
<dbReference type="Gene3D" id="3.40.630.30">
    <property type="match status" value="1"/>
</dbReference>